<evidence type="ECO:0000313" key="2">
    <source>
        <dbReference type="EMBL" id="CAG7815470.1"/>
    </source>
</evidence>
<feature type="non-terminal residue" evidence="2">
    <location>
        <position position="46"/>
    </location>
</feature>
<comment type="caution">
    <text evidence="2">The sequence shown here is derived from an EMBL/GenBank/DDBJ whole genome shotgun (WGS) entry which is preliminary data.</text>
</comment>
<feature type="region of interest" description="Disordered" evidence="1">
    <location>
        <begin position="27"/>
        <end position="46"/>
    </location>
</feature>
<keyword evidence="3" id="KW-1185">Reference proteome</keyword>
<reference evidence="2" key="1">
    <citation type="submission" date="2021-06" db="EMBL/GenBank/DDBJ databases">
        <authorList>
            <person name="Hodson N. C."/>
            <person name="Mongue J. A."/>
            <person name="Jaron S. K."/>
        </authorList>
    </citation>
    <scope>NUCLEOTIDE SEQUENCE</scope>
</reference>
<sequence length="46" mass="4941">MGNIYTKFVGINNAESLLNKIQLEKDTSGETARNGAETLRPAISSS</sequence>
<protein>
    <submittedName>
        <fullName evidence="2">Uncharacterized protein</fullName>
    </submittedName>
</protein>
<evidence type="ECO:0000256" key="1">
    <source>
        <dbReference type="SAM" id="MobiDB-lite"/>
    </source>
</evidence>
<dbReference type="AlphaFoldDB" id="A0A8J2PHJ6"/>
<accession>A0A8J2PHJ6</accession>
<proteinExistence type="predicted"/>
<dbReference type="Proteomes" id="UP000708208">
    <property type="component" value="Unassembled WGS sequence"/>
</dbReference>
<gene>
    <name evidence="2" type="ORF">AFUS01_LOCUS26148</name>
</gene>
<organism evidence="2 3">
    <name type="scientific">Allacma fusca</name>
    <dbReference type="NCBI Taxonomy" id="39272"/>
    <lineage>
        <taxon>Eukaryota</taxon>
        <taxon>Metazoa</taxon>
        <taxon>Ecdysozoa</taxon>
        <taxon>Arthropoda</taxon>
        <taxon>Hexapoda</taxon>
        <taxon>Collembola</taxon>
        <taxon>Symphypleona</taxon>
        <taxon>Sminthuridae</taxon>
        <taxon>Allacma</taxon>
    </lineage>
</organism>
<dbReference type="EMBL" id="CAJVCH010344970">
    <property type="protein sequence ID" value="CAG7815470.1"/>
    <property type="molecule type" value="Genomic_DNA"/>
</dbReference>
<evidence type="ECO:0000313" key="3">
    <source>
        <dbReference type="Proteomes" id="UP000708208"/>
    </source>
</evidence>
<name>A0A8J2PHJ6_9HEXA</name>